<protein>
    <submittedName>
        <fullName evidence="1">Uncharacterized protein</fullName>
    </submittedName>
</protein>
<sequence length="72" mass="8242">MYYQAQYHEKLSYLMLEPDSLALRVCVCERVRERDSDLNGVVSEAIYQYQLILIGGLGFKTLLSLGKQIGKL</sequence>
<dbReference type="Proteomes" id="UP001359559">
    <property type="component" value="Unassembled WGS sequence"/>
</dbReference>
<evidence type="ECO:0000313" key="1">
    <source>
        <dbReference type="EMBL" id="KAK7302636.1"/>
    </source>
</evidence>
<keyword evidence="2" id="KW-1185">Reference proteome</keyword>
<dbReference type="EMBL" id="JAYKXN010000003">
    <property type="protein sequence ID" value="KAK7302636.1"/>
    <property type="molecule type" value="Genomic_DNA"/>
</dbReference>
<name>A0AAN9JQT9_CLITE</name>
<accession>A0AAN9JQT9</accession>
<organism evidence="1 2">
    <name type="scientific">Clitoria ternatea</name>
    <name type="common">Butterfly pea</name>
    <dbReference type="NCBI Taxonomy" id="43366"/>
    <lineage>
        <taxon>Eukaryota</taxon>
        <taxon>Viridiplantae</taxon>
        <taxon>Streptophyta</taxon>
        <taxon>Embryophyta</taxon>
        <taxon>Tracheophyta</taxon>
        <taxon>Spermatophyta</taxon>
        <taxon>Magnoliopsida</taxon>
        <taxon>eudicotyledons</taxon>
        <taxon>Gunneridae</taxon>
        <taxon>Pentapetalae</taxon>
        <taxon>rosids</taxon>
        <taxon>fabids</taxon>
        <taxon>Fabales</taxon>
        <taxon>Fabaceae</taxon>
        <taxon>Papilionoideae</taxon>
        <taxon>50 kb inversion clade</taxon>
        <taxon>NPAAA clade</taxon>
        <taxon>indigoferoid/millettioid clade</taxon>
        <taxon>Phaseoleae</taxon>
        <taxon>Clitoria</taxon>
    </lineage>
</organism>
<dbReference type="AlphaFoldDB" id="A0AAN9JQT9"/>
<comment type="caution">
    <text evidence="1">The sequence shown here is derived from an EMBL/GenBank/DDBJ whole genome shotgun (WGS) entry which is preliminary data.</text>
</comment>
<evidence type="ECO:0000313" key="2">
    <source>
        <dbReference type="Proteomes" id="UP001359559"/>
    </source>
</evidence>
<proteinExistence type="predicted"/>
<reference evidence="1 2" key="1">
    <citation type="submission" date="2024-01" db="EMBL/GenBank/DDBJ databases">
        <title>The genomes of 5 underutilized Papilionoideae crops provide insights into root nodulation and disease resistance.</title>
        <authorList>
            <person name="Yuan L."/>
        </authorList>
    </citation>
    <scope>NUCLEOTIDE SEQUENCE [LARGE SCALE GENOMIC DNA]</scope>
    <source>
        <strain evidence="1">LY-2023</strain>
        <tissue evidence="1">Leaf</tissue>
    </source>
</reference>
<gene>
    <name evidence="1" type="ORF">RJT34_13529</name>
</gene>